<protein>
    <recommendedName>
        <fullName evidence="6">Phospholipase A2 domain-containing protein</fullName>
    </recommendedName>
</protein>
<feature type="signal peptide" evidence="3">
    <location>
        <begin position="1"/>
        <end position="35"/>
    </location>
</feature>
<evidence type="ECO:0000313" key="4">
    <source>
        <dbReference type="EMBL" id="KAK0408803.1"/>
    </source>
</evidence>
<keyword evidence="2" id="KW-0964">Secreted</keyword>
<evidence type="ECO:0008006" key="6">
    <source>
        <dbReference type="Google" id="ProtNLM"/>
    </source>
</evidence>
<organism evidence="4 5">
    <name type="scientific">Steinernema hermaphroditum</name>
    <dbReference type="NCBI Taxonomy" id="289476"/>
    <lineage>
        <taxon>Eukaryota</taxon>
        <taxon>Metazoa</taxon>
        <taxon>Ecdysozoa</taxon>
        <taxon>Nematoda</taxon>
        <taxon>Chromadorea</taxon>
        <taxon>Rhabditida</taxon>
        <taxon>Tylenchina</taxon>
        <taxon>Panagrolaimomorpha</taxon>
        <taxon>Strongyloidoidea</taxon>
        <taxon>Steinernematidae</taxon>
        <taxon>Steinernema</taxon>
    </lineage>
</organism>
<comment type="subcellular location">
    <subcellularLocation>
        <location evidence="1">Secreted</location>
    </subcellularLocation>
</comment>
<dbReference type="SUPFAM" id="SSF48619">
    <property type="entry name" value="Phospholipase A2, PLA2"/>
    <property type="match status" value="1"/>
</dbReference>
<evidence type="ECO:0000313" key="5">
    <source>
        <dbReference type="Proteomes" id="UP001175271"/>
    </source>
</evidence>
<dbReference type="Gene3D" id="1.20.90.10">
    <property type="entry name" value="Phospholipase A2 domain"/>
    <property type="match status" value="1"/>
</dbReference>
<dbReference type="InterPro" id="IPR033113">
    <property type="entry name" value="PLA2_histidine"/>
</dbReference>
<dbReference type="GO" id="GO:0006644">
    <property type="term" value="P:phospholipid metabolic process"/>
    <property type="evidence" value="ECO:0007669"/>
    <property type="project" value="InterPro"/>
</dbReference>
<dbReference type="PROSITE" id="PS00118">
    <property type="entry name" value="PA2_HIS"/>
    <property type="match status" value="1"/>
</dbReference>
<reference evidence="4" key="1">
    <citation type="submission" date="2023-06" db="EMBL/GenBank/DDBJ databases">
        <title>Genomic analysis of the entomopathogenic nematode Steinernema hermaphroditum.</title>
        <authorList>
            <person name="Schwarz E.M."/>
            <person name="Heppert J.K."/>
            <person name="Baniya A."/>
            <person name="Schwartz H.T."/>
            <person name="Tan C.-H."/>
            <person name="Antoshechkin I."/>
            <person name="Sternberg P.W."/>
            <person name="Goodrich-Blair H."/>
            <person name="Dillman A.R."/>
        </authorList>
    </citation>
    <scope>NUCLEOTIDE SEQUENCE</scope>
    <source>
        <strain evidence="4">PS9179</strain>
        <tissue evidence="4">Whole animal</tissue>
    </source>
</reference>
<dbReference type="InterPro" id="IPR053322">
    <property type="entry name" value="PLA2-like"/>
</dbReference>
<keyword evidence="5" id="KW-1185">Reference proteome</keyword>
<dbReference type="GO" id="GO:0005576">
    <property type="term" value="C:extracellular region"/>
    <property type="evidence" value="ECO:0007669"/>
    <property type="project" value="UniProtKB-SubCell"/>
</dbReference>
<proteinExistence type="predicted"/>
<dbReference type="GO" id="GO:0004623">
    <property type="term" value="F:phospholipase A2 activity"/>
    <property type="evidence" value="ECO:0007669"/>
    <property type="project" value="InterPro"/>
</dbReference>
<dbReference type="AlphaFoldDB" id="A0AA39HMV9"/>
<dbReference type="PANTHER" id="PTHR34228">
    <property type="entry name" value="PROTEIN CBG09474-RELATED"/>
    <property type="match status" value="1"/>
</dbReference>
<dbReference type="PROSITE" id="PS51257">
    <property type="entry name" value="PROKAR_LIPOPROTEIN"/>
    <property type="match status" value="1"/>
</dbReference>
<dbReference type="InterPro" id="IPR036444">
    <property type="entry name" value="PLipase_A2_dom_sf"/>
</dbReference>
<dbReference type="Proteomes" id="UP001175271">
    <property type="component" value="Unassembled WGS sequence"/>
</dbReference>
<evidence type="ECO:0000256" key="2">
    <source>
        <dbReference type="ARBA" id="ARBA00022525"/>
    </source>
</evidence>
<accession>A0AA39HMV9</accession>
<comment type="caution">
    <text evidence="4">The sequence shown here is derived from an EMBL/GenBank/DDBJ whole genome shotgun (WGS) entry which is preliminary data.</text>
</comment>
<evidence type="ECO:0000256" key="1">
    <source>
        <dbReference type="ARBA" id="ARBA00004613"/>
    </source>
</evidence>
<dbReference type="GO" id="GO:0050482">
    <property type="term" value="P:arachidonate secretion"/>
    <property type="evidence" value="ECO:0007669"/>
    <property type="project" value="InterPro"/>
</dbReference>
<gene>
    <name evidence="4" type="ORF">QR680_004167</name>
</gene>
<keyword evidence="3" id="KW-0732">Signal</keyword>
<feature type="chain" id="PRO_5041236881" description="Phospholipase A2 domain-containing protein" evidence="3">
    <location>
        <begin position="36"/>
        <end position="166"/>
    </location>
</feature>
<sequence length="166" mass="18372">MKVGPYSPSSRSSPFKIQLLAALSATVLLAACVESVDPSNFQCGTEKHLNKVIYKIVDKLCPVHIDSINDCCVEHDACYDNTTRITREECDTKFCTCLTDATSSNPTCQCQALETTMCKAVEFFGGPAYRIARAKVTYVNPVFRKGKEIWNSGKEIGKKIWNKMSG</sequence>
<name>A0AA39HMV9_9BILA</name>
<evidence type="ECO:0000256" key="3">
    <source>
        <dbReference type="SAM" id="SignalP"/>
    </source>
</evidence>
<dbReference type="EMBL" id="JAUCMV010000003">
    <property type="protein sequence ID" value="KAK0408803.1"/>
    <property type="molecule type" value="Genomic_DNA"/>
</dbReference>